<evidence type="ECO:0000313" key="9">
    <source>
        <dbReference type="Proteomes" id="UP000295188"/>
    </source>
</evidence>
<evidence type="ECO:0000256" key="2">
    <source>
        <dbReference type="ARBA" id="ARBA00011838"/>
    </source>
</evidence>
<protein>
    <recommendedName>
        <fullName evidence="5 6">Large ribosomal subunit protein uL4</fullName>
    </recommendedName>
</protein>
<dbReference type="PANTHER" id="PTHR10746">
    <property type="entry name" value="50S RIBOSOMAL PROTEIN L4"/>
    <property type="match status" value="1"/>
</dbReference>
<comment type="function">
    <text evidence="6">One of the primary rRNA binding proteins, this protein initially binds near the 5'-end of the 23S rRNA. It is important during the early stages of 50S assembly. It makes multiple contacts with different domains of the 23S rRNA in the assembled 50S subunit and ribosome.</text>
</comment>
<feature type="compositionally biased region" description="Basic residues" evidence="7">
    <location>
        <begin position="60"/>
        <end position="71"/>
    </location>
</feature>
<name>A0A4R3KAA5_9FIRM</name>
<accession>A0A4R3KAA5</accession>
<keyword evidence="4 6" id="KW-0687">Ribonucleoprotein</keyword>
<dbReference type="Gene3D" id="3.40.1370.10">
    <property type="match status" value="1"/>
</dbReference>
<dbReference type="GO" id="GO:0019843">
    <property type="term" value="F:rRNA binding"/>
    <property type="evidence" value="ECO:0007669"/>
    <property type="project" value="UniProtKB-UniRule"/>
</dbReference>
<sequence>MPTVEVFNMTGQKVGDVQLAENVFGVEINEGLVHQAVVMQLAAQRLGTHATKTRGFVRGGGRKPWRQKGTGRARSGSTRSPIWVGGGTIFGPHPRSYAFSMPRKQRRLAIKCALTDKVNGKNIVVLENLDFAAPKTKDVVKLLKDFSVDGKALFITADFAENVEKSSRNIPGVKAINSSGLNVYDILNHNKLFITKDAVTRVEEVLA</sequence>
<evidence type="ECO:0000256" key="7">
    <source>
        <dbReference type="SAM" id="MobiDB-lite"/>
    </source>
</evidence>
<comment type="similarity">
    <text evidence="1 6">Belongs to the universal ribosomal protein uL4 family.</text>
</comment>
<dbReference type="InterPro" id="IPR023574">
    <property type="entry name" value="Ribosomal_uL4_dom_sf"/>
</dbReference>
<dbReference type="PANTHER" id="PTHR10746:SF6">
    <property type="entry name" value="LARGE RIBOSOMAL SUBUNIT PROTEIN UL4M"/>
    <property type="match status" value="1"/>
</dbReference>
<organism evidence="8 9">
    <name type="scientific">Pectinatus cerevisiiphilus</name>
    <dbReference type="NCBI Taxonomy" id="86956"/>
    <lineage>
        <taxon>Bacteria</taxon>
        <taxon>Bacillati</taxon>
        <taxon>Bacillota</taxon>
        <taxon>Negativicutes</taxon>
        <taxon>Selenomonadales</taxon>
        <taxon>Selenomonadaceae</taxon>
        <taxon>Pectinatus</taxon>
    </lineage>
</organism>
<reference evidence="8 9" key="1">
    <citation type="submission" date="2019-03" db="EMBL/GenBank/DDBJ databases">
        <title>Genomic Encyclopedia of Type Strains, Phase IV (KMG-IV): sequencing the most valuable type-strain genomes for metagenomic binning, comparative biology and taxonomic classification.</title>
        <authorList>
            <person name="Goeker M."/>
        </authorList>
    </citation>
    <scope>NUCLEOTIDE SEQUENCE [LARGE SCALE GENOMIC DNA]</scope>
    <source>
        <strain evidence="8 9">DSM 20467</strain>
    </source>
</reference>
<comment type="caution">
    <text evidence="8">The sequence shown here is derived from an EMBL/GenBank/DDBJ whole genome shotgun (WGS) entry which is preliminary data.</text>
</comment>
<feature type="region of interest" description="Disordered" evidence="7">
    <location>
        <begin position="54"/>
        <end position="78"/>
    </location>
</feature>
<evidence type="ECO:0000256" key="3">
    <source>
        <dbReference type="ARBA" id="ARBA00022980"/>
    </source>
</evidence>
<keyword evidence="6" id="KW-0694">RNA-binding</keyword>
<keyword evidence="9" id="KW-1185">Reference proteome</keyword>
<dbReference type="GO" id="GO:1990904">
    <property type="term" value="C:ribonucleoprotein complex"/>
    <property type="evidence" value="ECO:0007669"/>
    <property type="project" value="UniProtKB-KW"/>
</dbReference>
<gene>
    <name evidence="6" type="primary">rplD</name>
    <name evidence="8" type="ORF">EDC37_10582</name>
</gene>
<evidence type="ECO:0000256" key="6">
    <source>
        <dbReference type="HAMAP-Rule" id="MF_01328"/>
    </source>
</evidence>
<dbReference type="NCBIfam" id="TIGR03953">
    <property type="entry name" value="rplD_bact"/>
    <property type="match status" value="1"/>
</dbReference>
<evidence type="ECO:0000256" key="5">
    <source>
        <dbReference type="ARBA" id="ARBA00035244"/>
    </source>
</evidence>
<keyword evidence="3 6" id="KW-0689">Ribosomal protein</keyword>
<proteinExistence type="inferred from homology"/>
<dbReference type="HAMAP" id="MF_01328_B">
    <property type="entry name" value="Ribosomal_uL4_B"/>
    <property type="match status" value="1"/>
</dbReference>
<dbReference type="GO" id="GO:0003735">
    <property type="term" value="F:structural constituent of ribosome"/>
    <property type="evidence" value="ECO:0007669"/>
    <property type="project" value="InterPro"/>
</dbReference>
<dbReference type="InterPro" id="IPR013005">
    <property type="entry name" value="Ribosomal_uL4-like"/>
</dbReference>
<dbReference type="SUPFAM" id="SSF52166">
    <property type="entry name" value="Ribosomal protein L4"/>
    <property type="match status" value="1"/>
</dbReference>
<keyword evidence="6" id="KW-0699">rRNA-binding</keyword>
<dbReference type="AlphaFoldDB" id="A0A4R3KAA5"/>
<dbReference type="EMBL" id="SMAA01000005">
    <property type="protein sequence ID" value="TCS80014.1"/>
    <property type="molecule type" value="Genomic_DNA"/>
</dbReference>
<dbReference type="Proteomes" id="UP000295188">
    <property type="component" value="Unassembled WGS sequence"/>
</dbReference>
<comment type="subunit">
    <text evidence="2 6">Part of the 50S ribosomal subunit.</text>
</comment>
<evidence type="ECO:0000256" key="1">
    <source>
        <dbReference type="ARBA" id="ARBA00010528"/>
    </source>
</evidence>
<comment type="function">
    <text evidence="6">Forms part of the polypeptide exit tunnel.</text>
</comment>
<dbReference type="GO" id="GO:0006412">
    <property type="term" value="P:translation"/>
    <property type="evidence" value="ECO:0007669"/>
    <property type="project" value="UniProtKB-UniRule"/>
</dbReference>
<evidence type="ECO:0000256" key="4">
    <source>
        <dbReference type="ARBA" id="ARBA00023274"/>
    </source>
</evidence>
<dbReference type="RefSeq" id="WP_132548332.1">
    <property type="nucleotide sequence ID" value="NZ_SMAA01000005.1"/>
</dbReference>
<dbReference type="OrthoDB" id="9803201at2"/>
<dbReference type="GO" id="GO:0005840">
    <property type="term" value="C:ribosome"/>
    <property type="evidence" value="ECO:0007669"/>
    <property type="project" value="UniProtKB-KW"/>
</dbReference>
<evidence type="ECO:0000313" key="8">
    <source>
        <dbReference type="EMBL" id="TCS80014.1"/>
    </source>
</evidence>
<dbReference type="Pfam" id="PF00573">
    <property type="entry name" value="Ribosomal_L4"/>
    <property type="match status" value="1"/>
</dbReference>
<dbReference type="InterPro" id="IPR002136">
    <property type="entry name" value="Ribosomal_uL4"/>
</dbReference>